<name>A0A0F3NPV7_9RICK</name>
<dbReference type="Gene3D" id="2.40.160.10">
    <property type="entry name" value="Porin"/>
    <property type="match status" value="1"/>
</dbReference>
<accession>A0A0F3NPV7</accession>
<sequence length="525" mass="59272">MRGYIAVFFLVLLLCYNVVSARQMDYDNGLKNAKNNQCVNFQKIKKVIKSDKGRVNARGQVLSYAWIRDQKALGEEVEENIAFFDWGITYDTVLNLDLVSKRSNFGVVGASLQLLMPMSQGRTGSLIFINNDYGKLSFGYQAGVESNIKVDAFSIAVGDTSDAWVKYIKYFAHHSEDIPFYLPSGLYSETLSSDNENGIVRFLSTTKGFMHSLPFRISYSFTGFSNMIFGVSYMPLGYKIQNNSGYDITSITNTSNILIENLQLGLYKFVSQQQPSILPARLTILEKIQLRGDAINKVDVDNDANRIQNVHALTTKYIVSPYKNVISGGLSYTYDIASTKIVTSLIGEYAKSEKVSDNLNSDIIELEYYDLTGVAAGVNVLYDKLKLGCAYGYLGKSGIIKYNFLGKKYLDFISSGNNSYYWNFGGSYEYNDLSLSVTYLYSVTNSNYITNKIFDVYFLKDFTVGLEYMLYNNNKVHCKLFSNYHVFNLLQSTEIFFDTNAVDDVEKDVVKYNGVVFLLGVKVEF</sequence>
<protein>
    <recommendedName>
        <fullName evidence="3">Gram-negative porin family protein</fullName>
    </recommendedName>
</protein>
<dbReference type="EMBL" id="LANX01000001">
    <property type="protein sequence ID" value="KJV68954.1"/>
    <property type="molecule type" value="Genomic_DNA"/>
</dbReference>
<gene>
    <name evidence="1" type="ORF">NLO413_0326</name>
</gene>
<dbReference type="AlphaFoldDB" id="A0A0F3NPV7"/>
<keyword evidence="2" id="KW-1185">Reference proteome</keyword>
<evidence type="ECO:0000313" key="2">
    <source>
        <dbReference type="Proteomes" id="UP000033562"/>
    </source>
</evidence>
<proteinExistence type="predicted"/>
<dbReference type="InterPro" id="IPR023614">
    <property type="entry name" value="Porin_dom_sf"/>
</dbReference>
<comment type="caution">
    <text evidence="1">The sequence shown here is derived from an EMBL/GenBank/DDBJ whole genome shotgun (WGS) entry which is preliminary data.</text>
</comment>
<evidence type="ECO:0008006" key="3">
    <source>
        <dbReference type="Google" id="ProtNLM"/>
    </source>
</evidence>
<reference evidence="1 2" key="1">
    <citation type="submission" date="2015-02" db="EMBL/GenBank/DDBJ databases">
        <title>Genome Sequencing of Rickettsiales.</title>
        <authorList>
            <person name="Daugherty S.C."/>
            <person name="Su Q."/>
            <person name="Abolude K."/>
            <person name="Beier-Sexton M."/>
            <person name="Carlyon J.A."/>
            <person name="Carter R."/>
            <person name="Day N.P."/>
            <person name="Dumler S.J."/>
            <person name="Dyachenko V."/>
            <person name="Godinez A."/>
            <person name="Kurtti T.J."/>
            <person name="Lichay M."/>
            <person name="Mullins K.E."/>
            <person name="Ott S."/>
            <person name="Pappas-Brown V."/>
            <person name="Paris D.H."/>
            <person name="Patel P."/>
            <person name="Richards A.L."/>
            <person name="Sadzewicz L."/>
            <person name="Sears K."/>
            <person name="Seidman D."/>
            <person name="Sengamalay N."/>
            <person name="Stenos J."/>
            <person name="Tallon L.J."/>
            <person name="Vincent G."/>
            <person name="Fraser C.M."/>
            <person name="Munderloh U."/>
            <person name="Dunning-Hotopp J.C."/>
        </authorList>
    </citation>
    <scope>NUCLEOTIDE SEQUENCE [LARGE SCALE GENOMIC DNA]</scope>
    <source>
        <strain evidence="1 2">RAC413</strain>
    </source>
</reference>
<dbReference type="OrthoDB" id="7164576at2"/>
<dbReference type="RefSeq" id="WP_045808776.1">
    <property type="nucleotide sequence ID" value="NZ_LANX01000001.1"/>
</dbReference>
<evidence type="ECO:0000313" key="1">
    <source>
        <dbReference type="EMBL" id="KJV68954.1"/>
    </source>
</evidence>
<dbReference type="SUPFAM" id="SSF56935">
    <property type="entry name" value="Porins"/>
    <property type="match status" value="1"/>
</dbReference>
<organism evidence="1 2">
    <name type="scientific">Candidatus Neoehrlichia procyonis str. RAC413</name>
    <dbReference type="NCBI Taxonomy" id="1359163"/>
    <lineage>
        <taxon>Bacteria</taxon>
        <taxon>Pseudomonadati</taxon>
        <taxon>Pseudomonadota</taxon>
        <taxon>Alphaproteobacteria</taxon>
        <taxon>Rickettsiales</taxon>
        <taxon>Anaplasmataceae</taxon>
        <taxon>Candidatus Neoehrlichia</taxon>
    </lineage>
</organism>
<dbReference type="Proteomes" id="UP000033562">
    <property type="component" value="Unassembled WGS sequence"/>
</dbReference>